<dbReference type="Gene3D" id="1.10.1660.10">
    <property type="match status" value="1"/>
</dbReference>
<keyword evidence="4" id="KW-1185">Reference proteome</keyword>
<comment type="caution">
    <text evidence="3">The sequence shown here is derived from an EMBL/GenBank/DDBJ whole genome shotgun (WGS) entry which is preliminary data.</text>
</comment>
<protein>
    <recommendedName>
        <fullName evidence="2">HTH merR-type domain-containing protein</fullName>
    </recommendedName>
</protein>
<feature type="domain" description="HTH merR-type" evidence="2">
    <location>
        <begin position="6"/>
        <end position="55"/>
    </location>
</feature>
<dbReference type="SMART" id="SM00422">
    <property type="entry name" value="HTH_MERR"/>
    <property type="match status" value="1"/>
</dbReference>
<sequence>MTDGVTIGQAAAFAGVTGKTARHYHEHGLINEPRRDNSGYRCSGSADLLRLVQVRPPAEIGAIRDADLTASPPRSSTLNGASTTGWTS</sequence>
<reference evidence="3 4" key="1">
    <citation type="submission" date="2020-08" db="EMBL/GenBank/DDBJ databases">
        <title>Sequencing the genomes of 1000 actinobacteria strains.</title>
        <authorList>
            <person name="Klenk H.-P."/>
        </authorList>
    </citation>
    <scope>NUCLEOTIDE SEQUENCE [LARGE SCALE GENOMIC DNA]</scope>
    <source>
        <strain evidence="3 4">DSM 45507</strain>
    </source>
</reference>
<dbReference type="GO" id="GO:0003677">
    <property type="term" value="F:DNA binding"/>
    <property type="evidence" value="ECO:0007669"/>
    <property type="project" value="InterPro"/>
</dbReference>
<feature type="region of interest" description="Disordered" evidence="1">
    <location>
        <begin position="63"/>
        <end position="88"/>
    </location>
</feature>
<dbReference type="AlphaFoldDB" id="A0A7W9GC37"/>
<dbReference type="PROSITE" id="PS50937">
    <property type="entry name" value="HTH_MERR_2"/>
    <property type="match status" value="1"/>
</dbReference>
<accession>A0A7W9GC37</accession>
<dbReference type="InterPro" id="IPR000551">
    <property type="entry name" value="MerR-type_HTH_dom"/>
</dbReference>
<dbReference type="EMBL" id="JACHMB010000001">
    <property type="protein sequence ID" value="MBB5781021.1"/>
    <property type="molecule type" value="Genomic_DNA"/>
</dbReference>
<proteinExistence type="predicted"/>
<dbReference type="InterPro" id="IPR009061">
    <property type="entry name" value="DNA-bd_dom_put_sf"/>
</dbReference>
<evidence type="ECO:0000313" key="3">
    <source>
        <dbReference type="EMBL" id="MBB5781021.1"/>
    </source>
</evidence>
<dbReference type="CDD" id="cd00592">
    <property type="entry name" value="HTH_MerR-like"/>
    <property type="match status" value="1"/>
</dbReference>
<evidence type="ECO:0000313" key="4">
    <source>
        <dbReference type="Proteomes" id="UP000579153"/>
    </source>
</evidence>
<evidence type="ECO:0000256" key="1">
    <source>
        <dbReference type="SAM" id="MobiDB-lite"/>
    </source>
</evidence>
<gene>
    <name evidence="3" type="ORF">HD596_007777</name>
</gene>
<organism evidence="3 4">
    <name type="scientific">Nonomuraea jabiensis</name>
    <dbReference type="NCBI Taxonomy" id="882448"/>
    <lineage>
        <taxon>Bacteria</taxon>
        <taxon>Bacillati</taxon>
        <taxon>Actinomycetota</taxon>
        <taxon>Actinomycetes</taxon>
        <taxon>Streptosporangiales</taxon>
        <taxon>Streptosporangiaceae</taxon>
        <taxon>Nonomuraea</taxon>
    </lineage>
</organism>
<dbReference type="SUPFAM" id="SSF46955">
    <property type="entry name" value="Putative DNA-binding domain"/>
    <property type="match status" value="1"/>
</dbReference>
<name>A0A7W9GC37_9ACTN</name>
<feature type="compositionally biased region" description="Polar residues" evidence="1">
    <location>
        <begin position="72"/>
        <end position="88"/>
    </location>
</feature>
<dbReference type="Pfam" id="PF00376">
    <property type="entry name" value="MerR"/>
    <property type="match status" value="1"/>
</dbReference>
<dbReference type="GO" id="GO:0006355">
    <property type="term" value="P:regulation of DNA-templated transcription"/>
    <property type="evidence" value="ECO:0007669"/>
    <property type="project" value="InterPro"/>
</dbReference>
<dbReference type="RefSeq" id="WP_221519704.1">
    <property type="nucleotide sequence ID" value="NZ_JACHMB010000001.1"/>
</dbReference>
<dbReference type="PRINTS" id="PR00040">
    <property type="entry name" value="HTHMERR"/>
</dbReference>
<dbReference type="Proteomes" id="UP000579153">
    <property type="component" value="Unassembled WGS sequence"/>
</dbReference>
<evidence type="ECO:0000259" key="2">
    <source>
        <dbReference type="PROSITE" id="PS50937"/>
    </source>
</evidence>